<evidence type="ECO:0000259" key="7">
    <source>
        <dbReference type="PROSITE" id="PS51464"/>
    </source>
</evidence>
<evidence type="ECO:0000256" key="4">
    <source>
        <dbReference type="ARBA" id="ARBA00023163"/>
    </source>
</evidence>
<dbReference type="InterPro" id="IPR047640">
    <property type="entry name" value="RpiR-like"/>
</dbReference>
<dbReference type="InterPro" id="IPR009057">
    <property type="entry name" value="Homeodomain-like_sf"/>
</dbReference>
<feature type="region of interest" description="Disordered" evidence="5">
    <location>
        <begin position="1"/>
        <end position="23"/>
    </location>
</feature>
<dbReference type="InterPro" id="IPR046348">
    <property type="entry name" value="SIS_dom_sf"/>
</dbReference>
<dbReference type="InterPro" id="IPR001347">
    <property type="entry name" value="SIS_dom"/>
</dbReference>
<dbReference type="Pfam" id="PF01380">
    <property type="entry name" value="SIS"/>
    <property type="match status" value="1"/>
</dbReference>
<accession>A0ABU5DER7</accession>
<dbReference type="Proteomes" id="UP001285263">
    <property type="component" value="Unassembled WGS sequence"/>
</dbReference>
<feature type="domain" description="SIS" evidence="7">
    <location>
        <begin position="151"/>
        <end position="291"/>
    </location>
</feature>
<keyword evidence="4" id="KW-0804">Transcription</keyword>
<dbReference type="Pfam" id="PF01418">
    <property type="entry name" value="HTH_6"/>
    <property type="match status" value="1"/>
</dbReference>
<name>A0ABU5DER7_9BURK</name>
<keyword evidence="2" id="KW-0238">DNA-binding</keyword>
<sequence length="309" mass="33266">MAQRPTGSSPARPNRRSASKKTPAVAAISVSAVLARLRTLRPTLGPAVQRIADFIVEHPQEVVHMSVSEVAERTGASEGSVVGLCKSVGATGFQQLKIVLAQEIVQPVQLIHEDLEEKDPVADVMAKIFHSNVQTLEDTQSTLSAASVEKAVKLIRAAKRIEIYGIGSAAPIAEDAHYRMLRIGLNAKSVLDSHVQVISAALTGPDVVVITVTHSGSTHETVTATRLAKEAGAKTICITNFGRSPIQQYADVLLLTMARETQFRTEAMTSRLAQLAIIDVLIACLALADYSRAVKTIRKTFDVLSLKRY</sequence>
<dbReference type="RefSeq" id="WP_320421676.1">
    <property type="nucleotide sequence ID" value="NZ_JAXCLA010000002.1"/>
</dbReference>
<organism evidence="8 9">
    <name type="scientific">Roseateles agri</name>
    <dbReference type="NCBI Taxonomy" id="3098619"/>
    <lineage>
        <taxon>Bacteria</taxon>
        <taxon>Pseudomonadati</taxon>
        <taxon>Pseudomonadota</taxon>
        <taxon>Betaproteobacteria</taxon>
        <taxon>Burkholderiales</taxon>
        <taxon>Sphaerotilaceae</taxon>
        <taxon>Roseateles</taxon>
    </lineage>
</organism>
<dbReference type="PROSITE" id="PS51071">
    <property type="entry name" value="HTH_RPIR"/>
    <property type="match status" value="1"/>
</dbReference>
<keyword evidence="9" id="KW-1185">Reference proteome</keyword>
<dbReference type="InterPro" id="IPR035472">
    <property type="entry name" value="RpiR-like_SIS"/>
</dbReference>
<evidence type="ECO:0000256" key="1">
    <source>
        <dbReference type="ARBA" id="ARBA00023015"/>
    </source>
</evidence>
<dbReference type="SUPFAM" id="SSF53697">
    <property type="entry name" value="SIS domain"/>
    <property type="match status" value="1"/>
</dbReference>
<evidence type="ECO:0000313" key="8">
    <source>
        <dbReference type="EMBL" id="MDY0743759.1"/>
    </source>
</evidence>
<dbReference type="PANTHER" id="PTHR30514:SF1">
    <property type="entry name" value="HTH-TYPE TRANSCRIPTIONAL REGULATOR HEXR-RELATED"/>
    <property type="match status" value="1"/>
</dbReference>
<proteinExistence type="predicted"/>
<keyword evidence="3" id="KW-0324">Glycolysis</keyword>
<dbReference type="InterPro" id="IPR000281">
    <property type="entry name" value="HTH_RpiR"/>
</dbReference>
<evidence type="ECO:0000256" key="2">
    <source>
        <dbReference type="ARBA" id="ARBA00023125"/>
    </source>
</evidence>
<dbReference type="Gene3D" id="1.10.10.10">
    <property type="entry name" value="Winged helix-like DNA-binding domain superfamily/Winged helix DNA-binding domain"/>
    <property type="match status" value="1"/>
</dbReference>
<gene>
    <name evidence="8" type="ORF">SNE35_04550</name>
</gene>
<dbReference type="InterPro" id="IPR036388">
    <property type="entry name" value="WH-like_DNA-bd_sf"/>
</dbReference>
<comment type="caution">
    <text evidence="8">The sequence shown here is derived from an EMBL/GenBank/DDBJ whole genome shotgun (WGS) entry which is preliminary data.</text>
</comment>
<dbReference type="SUPFAM" id="SSF46689">
    <property type="entry name" value="Homeodomain-like"/>
    <property type="match status" value="1"/>
</dbReference>
<protein>
    <submittedName>
        <fullName evidence="8">MurR/RpiR family transcriptional regulator</fullName>
    </submittedName>
</protein>
<dbReference type="CDD" id="cd05013">
    <property type="entry name" value="SIS_RpiR"/>
    <property type="match status" value="1"/>
</dbReference>
<dbReference type="PANTHER" id="PTHR30514">
    <property type="entry name" value="GLUCOKINASE"/>
    <property type="match status" value="1"/>
</dbReference>
<dbReference type="Gene3D" id="3.40.50.10490">
    <property type="entry name" value="Glucose-6-phosphate isomerase like protein, domain 1"/>
    <property type="match status" value="1"/>
</dbReference>
<feature type="domain" description="HTH rpiR-type" evidence="6">
    <location>
        <begin position="31"/>
        <end position="107"/>
    </location>
</feature>
<evidence type="ECO:0000259" key="6">
    <source>
        <dbReference type="PROSITE" id="PS51071"/>
    </source>
</evidence>
<keyword evidence="1" id="KW-0805">Transcription regulation</keyword>
<evidence type="ECO:0000313" key="9">
    <source>
        <dbReference type="Proteomes" id="UP001285263"/>
    </source>
</evidence>
<dbReference type="PROSITE" id="PS51464">
    <property type="entry name" value="SIS"/>
    <property type="match status" value="1"/>
</dbReference>
<dbReference type="EMBL" id="JAXCLA010000002">
    <property type="protein sequence ID" value="MDY0743759.1"/>
    <property type="molecule type" value="Genomic_DNA"/>
</dbReference>
<reference evidence="8 9" key="1">
    <citation type="submission" date="2023-11" db="EMBL/GenBank/DDBJ databases">
        <title>Paucibacter sp. nov., isolated from fresh soil in Korea.</title>
        <authorList>
            <person name="Le N.T.T."/>
        </authorList>
    </citation>
    <scope>NUCLEOTIDE SEQUENCE [LARGE SCALE GENOMIC DNA]</scope>
    <source>
        <strain evidence="8 9">R3-3</strain>
    </source>
</reference>
<evidence type="ECO:0000256" key="5">
    <source>
        <dbReference type="SAM" id="MobiDB-lite"/>
    </source>
</evidence>
<evidence type="ECO:0000256" key="3">
    <source>
        <dbReference type="ARBA" id="ARBA00023152"/>
    </source>
</evidence>